<proteinExistence type="predicted"/>
<name>A0A2T9JQ82_9CAUL</name>
<protein>
    <submittedName>
        <fullName evidence="1">Uncharacterized protein</fullName>
    </submittedName>
</protein>
<dbReference type="OrthoDB" id="8237840at2"/>
<comment type="caution">
    <text evidence="1">The sequence shown here is derived from an EMBL/GenBank/DDBJ whole genome shotgun (WGS) entry which is preliminary data.</text>
</comment>
<evidence type="ECO:0000313" key="1">
    <source>
        <dbReference type="EMBL" id="PVM85877.1"/>
    </source>
</evidence>
<dbReference type="AlphaFoldDB" id="A0A2T9JQ82"/>
<sequence>MASWREIEALKQDRGAAQRLAEALFALGPEALTDWEQDFLEGVPRRLLYDDLSTLQAEKLLQIRDDVEVLSMFEGMRIASLIRRCHEARLDLEEDDEDWIVQIAQTSPTALRRRYLGRLLRCARRLGLLDA</sequence>
<gene>
    <name evidence="1" type="ORF">DDF67_16920</name>
</gene>
<dbReference type="EMBL" id="QDKQ01000057">
    <property type="protein sequence ID" value="PVM85877.1"/>
    <property type="molecule type" value="Genomic_DNA"/>
</dbReference>
<accession>A0A2T9JQ82</accession>
<evidence type="ECO:0000313" key="2">
    <source>
        <dbReference type="Proteomes" id="UP000245073"/>
    </source>
</evidence>
<dbReference type="Proteomes" id="UP000245073">
    <property type="component" value="Unassembled WGS sequence"/>
</dbReference>
<keyword evidence="2" id="KW-1185">Reference proteome</keyword>
<dbReference type="RefSeq" id="WP_109102026.1">
    <property type="nucleotide sequence ID" value="NZ_QDKQ01000057.1"/>
</dbReference>
<reference evidence="1 2" key="1">
    <citation type="submission" date="2018-04" db="EMBL/GenBank/DDBJ databases">
        <title>The genome sequence of Caulobacter sp. 744.</title>
        <authorList>
            <person name="Gao J."/>
            <person name="Sun J."/>
        </authorList>
    </citation>
    <scope>NUCLEOTIDE SEQUENCE [LARGE SCALE GENOMIC DNA]</scope>
    <source>
        <strain evidence="1 2">774</strain>
    </source>
</reference>
<organism evidence="1 2">
    <name type="scientific">Caulobacter endophyticus</name>
    <dbReference type="NCBI Taxonomy" id="2172652"/>
    <lineage>
        <taxon>Bacteria</taxon>
        <taxon>Pseudomonadati</taxon>
        <taxon>Pseudomonadota</taxon>
        <taxon>Alphaproteobacteria</taxon>
        <taxon>Caulobacterales</taxon>
        <taxon>Caulobacteraceae</taxon>
        <taxon>Caulobacter</taxon>
    </lineage>
</organism>